<dbReference type="InterPro" id="IPR050723">
    <property type="entry name" value="CFA/CMAS"/>
</dbReference>
<evidence type="ECO:0000313" key="8">
    <source>
        <dbReference type="EMBL" id="GAA1974208.1"/>
    </source>
</evidence>
<dbReference type="GO" id="GO:0032259">
    <property type="term" value="P:methylation"/>
    <property type="evidence" value="ECO:0007669"/>
    <property type="project" value="UniProtKB-KW"/>
</dbReference>
<proteinExistence type="inferred from homology"/>
<dbReference type="Gene3D" id="3.40.50.150">
    <property type="entry name" value="Vaccinia Virus protein VP39"/>
    <property type="match status" value="1"/>
</dbReference>
<keyword evidence="2 8" id="KW-0489">Methyltransferase</keyword>
<dbReference type="Proteomes" id="UP001499854">
    <property type="component" value="Unassembled WGS sequence"/>
</dbReference>
<name>A0ABP5D867_9ACTN</name>
<protein>
    <submittedName>
        <fullName evidence="8">Class I SAM-dependent methyltransferase</fullName>
    </submittedName>
</protein>
<evidence type="ECO:0000256" key="5">
    <source>
        <dbReference type="ARBA" id="ARBA00023098"/>
    </source>
</evidence>
<evidence type="ECO:0000256" key="2">
    <source>
        <dbReference type="ARBA" id="ARBA00022603"/>
    </source>
</evidence>
<feature type="domain" description="Methyltransferase" evidence="7">
    <location>
        <begin position="42"/>
        <end position="135"/>
    </location>
</feature>
<dbReference type="PANTHER" id="PTHR43667:SF1">
    <property type="entry name" value="CYCLOPROPANE-FATTY-ACYL-PHOSPHOLIPID SYNTHASE"/>
    <property type="match status" value="1"/>
</dbReference>
<reference evidence="9" key="1">
    <citation type="journal article" date="2019" name="Int. J. Syst. Evol. Microbiol.">
        <title>The Global Catalogue of Microorganisms (GCM) 10K type strain sequencing project: providing services to taxonomists for standard genome sequencing and annotation.</title>
        <authorList>
            <consortium name="The Broad Institute Genomics Platform"/>
            <consortium name="The Broad Institute Genome Sequencing Center for Infectious Disease"/>
            <person name="Wu L."/>
            <person name="Ma J."/>
        </authorList>
    </citation>
    <scope>NUCLEOTIDE SEQUENCE [LARGE SCALE GENOMIC DNA]</scope>
    <source>
        <strain evidence="9">JCM 16013</strain>
    </source>
</reference>
<keyword evidence="5" id="KW-0443">Lipid metabolism</keyword>
<comment type="caution">
    <text evidence="8">The sequence shown here is derived from an EMBL/GenBank/DDBJ whole genome shotgun (WGS) entry which is preliminary data.</text>
</comment>
<dbReference type="InterPro" id="IPR041698">
    <property type="entry name" value="Methyltransf_25"/>
</dbReference>
<dbReference type="Pfam" id="PF13649">
    <property type="entry name" value="Methyltransf_25"/>
    <property type="match status" value="1"/>
</dbReference>
<sequence length="250" mass="26561">MTTSGAPPKLGTGSTLDFHGPMSPARASRLVAGLAAREPATVVDYGCGWGELLLRLLAAVPEAHGTGIDIHGPDIARARAAAADRGLTGRATFIEGPARDHARPADVVLSLGAYHAFGTIPEALAELRTLVNPGGRLLFGAEIWDRTPTEAELAAMWPGTTADECLYLPDLVEVATAAGLRPLRIETSTRAEWEEFESGYAADTEEWLLANPGHPDAPETREKLDAHLGIWLRGLHQVFSYAFLTLGVPG</sequence>
<keyword evidence="4" id="KW-0949">S-adenosyl-L-methionine</keyword>
<evidence type="ECO:0000256" key="6">
    <source>
        <dbReference type="SAM" id="MobiDB-lite"/>
    </source>
</evidence>
<evidence type="ECO:0000256" key="4">
    <source>
        <dbReference type="ARBA" id="ARBA00022691"/>
    </source>
</evidence>
<evidence type="ECO:0000313" key="9">
    <source>
        <dbReference type="Proteomes" id="UP001499854"/>
    </source>
</evidence>
<feature type="region of interest" description="Disordered" evidence="6">
    <location>
        <begin position="1"/>
        <end position="21"/>
    </location>
</feature>
<keyword evidence="3" id="KW-0808">Transferase</keyword>
<evidence type="ECO:0000259" key="7">
    <source>
        <dbReference type="Pfam" id="PF13649"/>
    </source>
</evidence>
<accession>A0ABP5D867</accession>
<organism evidence="8 9">
    <name type="scientific">Catenulispora subtropica</name>
    <dbReference type="NCBI Taxonomy" id="450798"/>
    <lineage>
        <taxon>Bacteria</taxon>
        <taxon>Bacillati</taxon>
        <taxon>Actinomycetota</taxon>
        <taxon>Actinomycetes</taxon>
        <taxon>Catenulisporales</taxon>
        <taxon>Catenulisporaceae</taxon>
        <taxon>Catenulispora</taxon>
    </lineage>
</organism>
<dbReference type="EMBL" id="BAAAQM010000020">
    <property type="protein sequence ID" value="GAA1974208.1"/>
    <property type="molecule type" value="Genomic_DNA"/>
</dbReference>
<keyword evidence="9" id="KW-1185">Reference proteome</keyword>
<dbReference type="RefSeq" id="WP_344658352.1">
    <property type="nucleotide sequence ID" value="NZ_BAAAQM010000020.1"/>
</dbReference>
<evidence type="ECO:0000256" key="1">
    <source>
        <dbReference type="ARBA" id="ARBA00010815"/>
    </source>
</evidence>
<dbReference type="GO" id="GO:0008168">
    <property type="term" value="F:methyltransferase activity"/>
    <property type="evidence" value="ECO:0007669"/>
    <property type="project" value="UniProtKB-KW"/>
</dbReference>
<evidence type="ECO:0000256" key="3">
    <source>
        <dbReference type="ARBA" id="ARBA00022679"/>
    </source>
</evidence>
<comment type="similarity">
    <text evidence="1">Belongs to the CFA/CMAS family.</text>
</comment>
<dbReference type="PANTHER" id="PTHR43667">
    <property type="entry name" value="CYCLOPROPANE-FATTY-ACYL-PHOSPHOLIPID SYNTHASE"/>
    <property type="match status" value="1"/>
</dbReference>
<dbReference type="InterPro" id="IPR029063">
    <property type="entry name" value="SAM-dependent_MTases_sf"/>
</dbReference>
<dbReference type="SUPFAM" id="SSF53335">
    <property type="entry name" value="S-adenosyl-L-methionine-dependent methyltransferases"/>
    <property type="match status" value="1"/>
</dbReference>
<gene>
    <name evidence="8" type="ORF">GCM10009838_37710</name>
</gene>
<dbReference type="CDD" id="cd02440">
    <property type="entry name" value="AdoMet_MTases"/>
    <property type="match status" value="1"/>
</dbReference>